<protein>
    <submittedName>
        <fullName evidence="1">Uncharacterized protein</fullName>
    </submittedName>
</protein>
<dbReference type="AlphaFoldDB" id="A0A2X4UWF4"/>
<evidence type="ECO:0000313" key="2">
    <source>
        <dbReference type="Proteomes" id="UP000249005"/>
    </source>
</evidence>
<sequence>MNEILNNFKLDEDSLGREISLKAMLVIKRNDCYLVPMGEDDSSINKIEVYFPGLELQLDEAIGGWVGSSVIYFDEVHITGLLTKWTIRERPICISNIKYFSIFRDGEKYTIL</sequence>
<dbReference type="OrthoDB" id="6636864at2"/>
<keyword evidence="2" id="KW-1185">Reference proteome</keyword>
<proteinExistence type="predicted"/>
<evidence type="ECO:0000313" key="1">
    <source>
        <dbReference type="EMBL" id="SQI44177.1"/>
    </source>
</evidence>
<accession>A0A2X4UWF4</accession>
<gene>
    <name evidence="1" type="ORF">NCTC12151_03512</name>
</gene>
<dbReference type="Proteomes" id="UP000249005">
    <property type="component" value="Chromosome 1"/>
</dbReference>
<dbReference type="KEGG" id="lri:NCTC12151_03512"/>
<dbReference type="EMBL" id="LS483470">
    <property type="protein sequence ID" value="SQI44177.1"/>
    <property type="molecule type" value="Genomic_DNA"/>
</dbReference>
<reference evidence="1 2" key="1">
    <citation type="submission" date="2018-06" db="EMBL/GenBank/DDBJ databases">
        <authorList>
            <consortium name="Pathogen Informatics"/>
            <person name="Doyle S."/>
        </authorList>
    </citation>
    <scope>NUCLEOTIDE SEQUENCE [LARGE SCALE GENOMIC DNA]</scope>
    <source>
        <strain evidence="1 2">NCTC12151</strain>
    </source>
</reference>
<name>A0A2X4UWF4_9GAMM</name>
<organism evidence="1 2">
    <name type="scientific">Leminorella richardii</name>
    <dbReference type="NCBI Taxonomy" id="158841"/>
    <lineage>
        <taxon>Bacteria</taxon>
        <taxon>Pseudomonadati</taxon>
        <taxon>Pseudomonadota</taxon>
        <taxon>Gammaproteobacteria</taxon>
        <taxon>Enterobacterales</taxon>
        <taxon>Budviciaceae</taxon>
        <taxon>Leminorella</taxon>
    </lineage>
</organism>
<dbReference type="RefSeq" id="WP_111741771.1">
    <property type="nucleotide sequence ID" value="NZ_LR698987.1"/>
</dbReference>